<sequence length="352" mass="38925">MPTPRLSSPRGETPAAKLAAFEQMRQRGAGWGEALVSIFRGHTMTAEQAAICVQAYWRRYAAAIRLCEERGAAITVQASFRAHSVRRRVASAKRAFEFARLSQSARGEAWRAEARAAAAVQAAWRGRLARKAAAKERARSHARLKRGFSWSRRAAAPRGGRDERRGAAGGEGTPRLRRSLSFDRFVRPWHGDRERSAEALRAGGAPKWAAVSKELLRVVLQRGPAGLGLELDSTNTITKLVRGGAAEQQGLVRVGDTIACVDDFSLRGRLLQDVLDRSKASYTFDIWRLRPVEREEPRAALRPVRRAFSFERKSVSMSPPCRRNPASQPPQGTHARLAASYSNGLPPRPAHR</sequence>
<dbReference type="Gene3D" id="1.20.5.190">
    <property type="match status" value="1"/>
</dbReference>
<keyword evidence="4" id="KW-1185">Reference proteome</keyword>
<feature type="domain" description="PDZ" evidence="2">
    <location>
        <begin position="217"/>
        <end position="281"/>
    </location>
</feature>
<dbReference type="InterPro" id="IPR036034">
    <property type="entry name" value="PDZ_sf"/>
</dbReference>
<dbReference type="AlphaFoldDB" id="A0AB34K887"/>
<feature type="region of interest" description="Disordered" evidence="1">
    <location>
        <begin position="152"/>
        <end position="175"/>
    </location>
</feature>
<accession>A0AB34K887</accession>
<dbReference type="PROSITE" id="PS50096">
    <property type="entry name" value="IQ"/>
    <property type="match status" value="2"/>
</dbReference>
<comment type="caution">
    <text evidence="3">The sequence shown here is derived from an EMBL/GenBank/DDBJ whole genome shotgun (WGS) entry which is preliminary data.</text>
</comment>
<evidence type="ECO:0000313" key="4">
    <source>
        <dbReference type="Proteomes" id="UP001515480"/>
    </source>
</evidence>
<gene>
    <name evidence="3" type="ORF">AB1Y20_000357</name>
</gene>
<dbReference type="SMART" id="SM00015">
    <property type="entry name" value="IQ"/>
    <property type="match status" value="3"/>
</dbReference>
<dbReference type="Proteomes" id="UP001515480">
    <property type="component" value="Unassembled WGS sequence"/>
</dbReference>
<evidence type="ECO:0000256" key="1">
    <source>
        <dbReference type="SAM" id="MobiDB-lite"/>
    </source>
</evidence>
<dbReference type="SUPFAM" id="SSF52540">
    <property type="entry name" value="P-loop containing nucleoside triphosphate hydrolases"/>
    <property type="match status" value="1"/>
</dbReference>
<dbReference type="Gene3D" id="2.30.42.10">
    <property type="match status" value="1"/>
</dbReference>
<proteinExistence type="predicted"/>
<evidence type="ECO:0000259" key="2">
    <source>
        <dbReference type="PROSITE" id="PS50106"/>
    </source>
</evidence>
<dbReference type="SUPFAM" id="SSF50156">
    <property type="entry name" value="PDZ domain-like"/>
    <property type="match status" value="1"/>
</dbReference>
<organism evidence="3 4">
    <name type="scientific">Prymnesium parvum</name>
    <name type="common">Toxic golden alga</name>
    <dbReference type="NCBI Taxonomy" id="97485"/>
    <lineage>
        <taxon>Eukaryota</taxon>
        <taxon>Haptista</taxon>
        <taxon>Haptophyta</taxon>
        <taxon>Prymnesiophyceae</taxon>
        <taxon>Prymnesiales</taxon>
        <taxon>Prymnesiaceae</taxon>
        <taxon>Prymnesium</taxon>
    </lineage>
</organism>
<name>A0AB34K887_PRYPA</name>
<dbReference type="PROSITE" id="PS50106">
    <property type="entry name" value="PDZ"/>
    <property type="match status" value="1"/>
</dbReference>
<dbReference type="InterPro" id="IPR027417">
    <property type="entry name" value="P-loop_NTPase"/>
</dbReference>
<dbReference type="EMBL" id="JBGBPQ010000001">
    <property type="protein sequence ID" value="KAL1529408.1"/>
    <property type="molecule type" value="Genomic_DNA"/>
</dbReference>
<dbReference type="InterPro" id="IPR000048">
    <property type="entry name" value="IQ_motif_EF-hand-BS"/>
</dbReference>
<dbReference type="InterPro" id="IPR001478">
    <property type="entry name" value="PDZ"/>
</dbReference>
<dbReference type="Pfam" id="PF00612">
    <property type="entry name" value="IQ"/>
    <property type="match status" value="3"/>
</dbReference>
<feature type="region of interest" description="Disordered" evidence="1">
    <location>
        <begin position="312"/>
        <end position="352"/>
    </location>
</feature>
<evidence type="ECO:0000313" key="3">
    <source>
        <dbReference type="EMBL" id="KAL1529408.1"/>
    </source>
</evidence>
<protein>
    <recommendedName>
        <fullName evidence="2">PDZ domain-containing protein</fullName>
    </recommendedName>
</protein>
<reference evidence="3 4" key="1">
    <citation type="journal article" date="2024" name="Science">
        <title>Giant polyketide synthase enzymes in the biosynthesis of giant marine polyether toxins.</title>
        <authorList>
            <person name="Fallon T.R."/>
            <person name="Shende V.V."/>
            <person name="Wierzbicki I.H."/>
            <person name="Pendleton A.L."/>
            <person name="Watervoot N.F."/>
            <person name="Auber R.P."/>
            <person name="Gonzalez D.J."/>
            <person name="Wisecaver J.H."/>
            <person name="Moore B.S."/>
        </authorList>
    </citation>
    <scope>NUCLEOTIDE SEQUENCE [LARGE SCALE GENOMIC DNA]</scope>
    <source>
        <strain evidence="3 4">12B1</strain>
    </source>
</reference>